<reference evidence="2" key="1">
    <citation type="submission" date="2022-07" db="EMBL/GenBank/DDBJ databases">
        <title>Phylogenomic reconstructions and comparative analyses of Kickxellomycotina fungi.</title>
        <authorList>
            <person name="Reynolds N.K."/>
            <person name="Stajich J.E."/>
            <person name="Barry K."/>
            <person name="Grigoriev I.V."/>
            <person name="Crous P."/>
            <person name="Smith M.E."/>
        </authorList>
    </citation>
    <scope>NUCLEOTIDE SEQUENCE</scope>
    <source>
        <strain evidence="2">BCRC 34297</strain>
    </source>
</reference>
<dbReference type="OrthoDB" id="5528431at2759"/>
<dbReference type="PANTHER" id="PTHR33119">
    <property type="entry name" value="IFI3P"/>
    <property type="match status" value="1"/>
</dbReference>
<evidence type="ECO:0000313" key="3">
    <source>
        <dbReference type="Proteomes" id="UP001140011"/>
    </source>
</evidence>
<gene>
    <name evidence="2" type="ORF">GGI19_005805</name>
</gene>
<comment type="caution">
    <text evidence="2">The sequence shown here is derived from an EMBL/GenBank/DDBJ whole genome shotgun (WGS) entry which is preliminary data.</text>
</comment>
<protein>
    <recommendedName>
        <fullName evidence="1">DUF4246 domain-containing protein</fullName>
    </recommendedName>
</protein>
<dbReference type="PANTHER" id="PTHR33119:SF1">
    <property type="entry name" value="FE2OG DIOXYGENASE DOMAIN-CONTAINING PROTEIN"/>
    <property type="match status" value="1"/>
</dbReference>
<name>A0A9W8GNV2_9FUNG</name>
<dbReference type="AlphaFoldDB" id="A0A9W8GNV2"/>
<proteinExistence type="predicted"/>
<sequence length="341" mass="38182">NGTSFNERPVLSCHGLTNIQGEYVEGEIKFYKLLSANATDGELPGGVDMVWVNDDARDSKLAKEFKRNAAILEKDCVRVCFPNVKNTPVGLLGMLDPFLYSFSAEKSLLLEKPALSPQEALNFASPRTKPGSVAAWNQAINRFNKSMTSDDITPFDMREISSLVHAHDMSKADKYSCWLPTDFYVNEDGSVTIRSFINNLHPVQYADLYKSISKVFAKFVPLLEQVATDVLHPLKPRAVFEKEDWYVPNMLHPDALIEMVKQDKPVPEEYQPFVTTRSAYCYGGQGNNTLRVKDTGLDMTALHKAWEATMARVRPATLPFSAPDRPIEPYSVRGLPLQASV</sequence>
<feature type="non-terminal residue" evidence="2">
    <location>
        <position position="1"/>
    </location>
</feature>
<organism evidence="2 3">
    <name type="scientific">Coemansia pectinata</name>
    <dbReference type="NCBI Taxonomy" id="1052879"/>
    <lineage>
        <taxon>Eukaryota</taxon>
        <taxon>Fungi</taxon>
        <taxon>Fungi incertae sedis</taxon>
        <taxon>Zoopagomycota</taxon>
        <taxon>Kickxellomycotina</taxon>
        <taxon>Kickxellomycetes</taxon>
        <taxon>Kickxellales</taxon>
        <taxon>Kickxellaceae</taxon>
        <taxon>Coemansia</taxon>
    </lineage>
</organism>
<dbReference type="InterPro" id="IPR025340">
    <property type="entry name" value="DUF4246"/>
</dbReference>
<dbReference type="EMBL" id="JANBUH010000868">
    <property type="protein sequence ID" value="KAJ2749145.1"/>
    <property type="molecule type" value="Genomic_DNA"/>
</dbReference>
<dbReference type="Proteomes" id="UP001140011">
    <property type="component" value="Unassembled WGS sequence"/>
</dbReference>
<evidence type="ECO:0000259" key="1">
    <source>
        <dbReference type="Pfam" id="PF14033"/>
    </source>
</evidence>
<dbReference type="InterPro" id="IPR049192">
    <property type="entry name" value="DUF4246_C"/>
</dbReference>
<evidence type="ECO:0000313" key="2">
    <source>
        <dbReference type="EMBL" id="KAJ2749145.1"/>
    </source>
</evidence>
<keyword evidence="3" id="KW-1185">Reference proteome</keyword>
<accession>A0A9W8GNV2</accession>
<dbReference type="Pfam" id="PF14033">
    <property type="entry name" value="DUF4246"/>
    <property type="match status" value="1"/>
</dbReference>
<feature type="domain" description="DUF4246" evidence="1">
    <location>
        <begin position="48"/>
        <end position="261"/>
    </location>
</feature>